<sequence>MEPVVFQQRLNGSIRTFILVLGALSLLGAAVSWMFQRNLLELVIYLAAAAFFFLCLLIKVTMTVHEAGIDLTMLGGIADVHLPASSIKGVTLGPTTGLKEGAGIRFIGNAEGLIVGGPTIKIERTTAPYLVSMANPDEAIAAINRCF</sequence>
<reference evidence="2 3" key="1">
    <citation type="submission" date="2023-05" db="EMBL/GenBank/DDBJ databases">
        <title>Corynebacterium suedekumii sp. nov. and Corynebacterium breve sp. nov. isolated from raw cow's milk.</title>
        <authorList>
            <person name="Baer M.K."/>
            <person name="Mehl L."/>
            <person name="Hellmuth R."/>
            <person name="Marke G."/>
            <person name="Lipski A."/>
        </authorList>
    </citation>
    <scope>NUCLEOTIDE SEQUENCE [LARGE SCALE GENOMIC DNA]</scope>
    <source>
        <strain evidence="2 3">R4</strain>
    </source>
</reference>
<keyword evidence="3" id="KW-1185">Reference proteome</keyword>
<protein>
    <recommendedName>
        <fullName evidence="4">DUF304 domain-containing protein</fullName>
    </recommendedName>
</protein>
<gene>
    <name evidence="2" type="ORF">QP027_01745</name>
</gene>
<feature type="transmembrane region" description="Helical" evidence="1">
    <location>
        <begin position="42"/>
        <end position="64"/>
    </location>
</feature>
<keyword evidence="1" id="KW-0472">Membrane</keyword>
<proteinExistence type="predicted"/>
<accession>A0ABY8VGB4</accession>
<dbReference type="EMBL" id="CP126969">
    <property type="protein sequence ID" value="WIM68147.1"/>
    <property type="molecule type" value="Genomic_DNA"/>
</dbReference>
<evidence type="ECO:0000313" key="3">
    <source>
        <dbReference type="Proteomes" id="UP001225598"/>
    </source>
</evidence>
<dbReference type="Proteomes" id="UP001225598">
    <property type="component" value="Chromosome"/>
</dbReference>
<evidence type="ECO:0008006" key="4">
    <source>
        <dbReference type="Google" id="ProtNLM"/>
    </source>
</evidence>
<name>A0ABY8VGB4_9CORY</name>
<keyword evidence="1" id="KW-1133">Transmembrane helix</keyword>
<feature type="transmembrane region" description="Helical" evidence="1">
    <location>
        <begin position="16"/>
        <end position="36"/>
    </location>
</feature>
<keyword evidence="1" id="KW-0812">Transmembrane</keyword>
<dbReference type="RefSeq" id="WP_284825509.1">
    <property type="nucleotide sequence ID" value="NZ_CP126969.1"/>
</dbReference>
<organism evidence="2 3">
    <name type="scientific">Corynebacterium breve</name>
    <dbReference type="NCBI Taxonomy" id="3049799"/>
    <lineage>
        <taxon>Bacteria</taxon>
        <taxon>Bacillati</taxon>
        <taxon>Actinomycetota</taxon>
        <taxon>Actinomycetes</taxon>
        <taxon>Mycobacteriales</taxon>
        <taxon>Corynebacteriaceae</taxon>
        <taxon>Corynebacterium</taxon>
    </lineage>
</organism>
<evidence type="ECO:0000313" key="2">
    <source>
        <dbReference type="EMBL" id="WIM68147.1"/>
    </source>
</evidence>
<evidence type="ECO:0000256" key="1">
    <source>
        <dbReference type="SAM" id="Phobius"/>
    </source>
</evidence>